<dbReference type="RefSeq" id="WP_015181362.1">
    <property type="nucleotide sequence ID" value="NC_019738.1"/>
</dbReference>
<gene>
    <name evidence="2" type="ORF">Mic7113_1317</name>
</gene>
<dbReference type="InterPro" id="IPR018712">
    <property type="entry name" value="Tle1-like_cat"/>
</dbReference>
<reference evidence="2 3" key="1">
    <citation type="submission" date="2012-06" db="EMBL/GenBank/DDBJ databases">
        <title>Finished chromosome of genome of Microcoleus sp. PCC 7113.</title>
        <authorList>
            <consortium name="US DOE Joint Genome Institute"/>
            <person name="Gugger M."/>
            <person name="Coursin T."/>
            <person name="Rippka R."/>
            <person name="Tandeau De Marsac N."/>
            <person name="Huntemann M."/>
            <person name="Wei C.-L."/>
            <person name="Han J."/>
            <person name="Detter J.C."/>
            <person name="Han C."/>
            <person name="Tapia R."/>
            <person name="Chen A."/>
            <person name="Kyrpides N."/>
            <person name="Mavromatis K."/>
            <person name="Markowitz V."/>
            <person name="Szeto E."/>
            <person name="Ivanova N."/>
            <person name="Pagani I."/>
            <person name="Pati A."/>
            <person name="Goodwin L."/>
            <person name="Nordberg H.P."/>
            <person name="Cantor M.N."/>
            <person name="Hua S.X."/>
            <person name="Woyke T."/>
            <person name="Kerfeld C.A."/>
        </authorList>
    </citation>
    <scope>NUCLEOTIDE SEQUENCE [LARGE SCALE GENOMIC DNA]</scope>
    <source>
        <strain evidence="2 3">PCC 7113</strain>
    </source>
</reference>
<evidence type="ECO:0000313" key="2">
    <source>
        <dbReference type="EMBL" id="AFZ17202.1"/>
    </source>
</evidence>
<organism evidence="2 3">
    <name type="scientific">Allocoleopsis franciscana PCC 7113</name>
    <dbReference type="NCBI Taxonomy" id="1173027"/>
    <lineage>
        <taxon>Bacteria</taxon>
        <taxon>Bacillati</taxon>
        <taxon>Cyanobacteriota</taxon>
        <taxon>Cyanophyceae</taxon>
        <taxon>Coleofasciculales</taxon>
        <taxon>Coleofasciculaceae</taxon>
        <taxon>Allocoleopsis</taxon>
        <taxon>Allocoleopsis franciscana</taxon>
    </lineage>
</organism>
<dbReference type="eggNOG" id="COG3673">
    <property type="taxonomic scope" value="Bacteria"/>
</dbReference>
<evidence type="ECO:0000259" key="1">
    <source>
        <dbReference type="Pfam" id="PF09994"/>
    </source>
</evidence>
<dbReference type="AlphaFoldDB" id="K9WCG2"/>
<dbReference type="KEGG" id="mic:Mic7113_1317"/>
<proteinExistence type="predicted"/>
<dbReference type="EMBL" id="CP003630">
    <property type="protein sequence ID" value="AFZ17202.1"/>
    <property type="molecule type" value="Genomic_DNA"/>
</dbReference>
<dbReference type="Pfam" id="PF09994">
    <property type="entry name" value="T6SS_Tle1-like_cat"/>
    <property type="match status" value="1"/>
</dbReference>
<dbReference type="PANTHER" id="PTHR33840:SF1">
    <property type="entry name" value="TLE1 PHOSPHOLIPASE DOMAIN-CONTAINING PROTEIN"/>
    <property type="match status" value="1"/>
</dbReference>
<accession>K9WCG2</accession>
<dbReference type="HOGENOM" id="CLU_005049_6_1_3"/>
<name>K9WCG2_9CYAN</name>
<dbReference type="Proteomes" id="UP000010471">
    <property type="component" value="Chromosome"/>
</dbReference>
<keyword evidence="3" id="KW-1185">Reference proteome</keyword>
<dbReference type="PATRIC" id="fig|1173027.3.peg.1460"/>
<dbReference type="OrthoDB" id="4378831at2"/>
<evidence type="ECO:0000313" key="3">
    <source>
        <dbReference type="Proteomes" id="UP000010471"/>
    </source>
</evidence>
<protein>
    <recommendedName>
        <fullName evidence="1">T6SS Phospholipase effector Tle1-like catalytic domain-containing protein</fullName>
    </recommendedName>
</protein>
<feature type="domain" description="T6SS Phospholipase effector Tle1-like catalytic" evidence="1">
    <location>
        <begin position="2"/>
        <end position="258"/>
    </location>
</feature>
<sequence>MKRLIVCCDGTWQQLTSPCPTNVVKIAQAIQPFASDGTPQILYYEEGVGTENEADKLFGGAFGKGIDDNIQDAYRFLCLNYVEGDEIYLFGFSRGAYTVRSLAGLIYNSGLLRRYHIRQVPKAYELYTSRGSKPSSEEAVEFRNNYGDRVPITLLGCWDTVGSLGIPDLTPFLHLDQRINNKYRFHDTQLNPMIKNALHAVAIDEARKVFDVTPMVKDPDAEEQVLHQIWFPGDHGCVGGGLKEHSQLSDTALKWMIDSVGSLGLGLEFDLSHINPTVDPDSCCDFHIVAKSLISKAALLAGFKLRDVGDKFEDLHESVILRWKKRSDYRPENLKKYLAKLEL</sequence>
<dbReference type="PANTHER" id="PTHR33840">
    <property type="match status" value="1"/>
</dbReference>